<proteinExistence type="predicted"/>
<dbReference type="InterPro" id="IPR010982">
    <property type="entry name" value="Lambda_DNA-bd_dom_sf"/>
</dbReference>
<gene>
    <name evidence="3" type="ORF">B0E33_19005</name>
</gene>
<evidence type="ECO:0000259" key="2">
    <source>
        <dbReference type="PROSITE" id="PS50943"/>
    </source>
</evidence>
<keyword evidence="4" id="KW-1185">Reference proteome</keyword>
<reference evidence="3 4" key="1">
    <citation type="submission" date="2017-02" db="EMBL/GenBank/DDBJ databases">
        <authorList>
            <person name="Jeong S."/>
        </authorList>
    </citation>
    <scope>NUCLEOTIDE SEQUENCE [LARGE SCALE GENOMIC DNA]</scope>
    <source>
        <strain evidence="3 4">RMAR6-6</strain>
    </source>
</reference>
<feature type="region of interest" description="Disordered" evidence="1">
    <location>
        <begin position="74"/>
        <end position="116"/>
    </location>
</feature>
<protein>
    <recommendedName>
        <fullName evidence="2">HTH cro/C1-type domain-containing protein</fullName>
    </recommendedName>
</protein>
<dbReference type="Gene3D" id="1.10.260.40">
    <property type="entry name" value="lambda repressor-like DNA-binding domains"/>
    <property type="match status" value="1"/>
</dbReference>
<name>A0ABM6I4Q4_9HYPH</name>
<evidence type="ECO:0000256" key="1">
    <source>
        <dbReference type="SAM" id="MobiDB-lite"/>
    </source>
</evidence>
<feature type="domain" description="HTH cro/C1-type" evidence="2">
    <location>
        <begin position="20"/>
        <end position="72"/>
    </location>
</feature>
<evidence type="ECO:0000313" key="3">
    <source>
        <dbReference type="EMBL" id="AQQ05403.1"/>
    </source>
</evidence>
<sequence length="116" mass="13109">MQISRDSSDEAIMRELGDRLSRYRLNRDLTQEALADEAGISKRTLMRLEDGESVQATSLIRALRAHGLLQNFDALVPPPPLSPIQQAKQHGKTRKRASSPQEEPREKGTWSWGDDE</sequence>
<dbReference type="Proteomes" id="UP000188174">
    <property type="component" value="Chromosome"/>
</dbReference>
<organism evidence="3 4">
    <name type="scientific">Roseibium algicola</name>
    <dbReference type="NCBI Taxonomy" id="2857014"/>
    <lineage>
        <taxon>Bacteria</taxon>
        <taxon>Pseudomonadati</taxon>
        <taxon>Pseudomonadota</taxon>
        <taxon>Alphaproteobacteria</taxon>
        <taxon>Hyphomicrobiales</taxon>
        <taxon>Stappiaceae</taxon>
        <taxon>Roseibium</taxon>
    </lineage>
</organism>
<dbReference type="SUPFAM" id="SSF47413">
    <property type="entry name" value="lambda repressor-like DNA-binding domains"/>
    <property type="match status" value="1"/>
</dbReference>
<evidence type="ECO:0000313" key="4">
    <source>
        <dbReference type="Proteomes" id="UP000188174"/>
    </source>
</evidence>
<dbReference type="CDD" id="cd00093">
    <property type="entry name" value="HTH_XRE"/>
    <property type="match status" value="1"/>
</dbReference>
<dbReference type="EMBL" id="CP019630">
    <property type="protein sequence ID" value="AQQ05403.1"/>
    <property type="molecule type" value="Genomic_DNA"/>
</dbReference>
<dbReference type="InterPro" id="IPR001387">
    <property type="entry name" value="Cro/C1-type_HTH"/>
</dbReference>
<accession>A0ABM6I4Q4</accession>
<dbReference type="Pfam" id="PF13560">
    <property type="entry name" value="HTH_31"/>
    <property type="match status" value="1"/>
</dbReference>
<dbReference type="PROSITE" id="PS50943">
    <property type="entry name" value="HTH_CROC1"/>
    <property type="match status" value="1"/>
</dbReference>